<organism evidence="4 5">
    <name type="scientific">Oceaniferula marina</name>
    <dbReference type="NCBI Taxonomy" id="2748318"/>
    <lineage>
        <taxon>Bacteria</taxon>
        <taxon>Pseudomonadati</taxon>
        <taxon>Verrucomicrobiota</taxon>
        <taxon>Verrucomicrobiia</taxon>
        <taxon>Verrucomicrobiales</taxon>
        <taxon>Verrucomicrobiaceae</taxon>
        <taxon>Oceaniferula</taxon>
    </lineage>
</organism>
<dbReference type="GO" id="GO:0003723">
    <property type="term" value="F:RNA binding"/>
    <property type="evidence" value="ECO:0007669"/>
    <property type="project" value="InterPro"/>
</dbReference>
<dbReference type="SUPFAM" id="SSF50249">
    <property type="entry name" value="Nucleic acid-binding proteins"/>
    <property type="match status" value="1"/>
</dbReference>
<dbReference type="AlphaFoldDB" id="A0A851GAC5"/>
<dbReference type="EMBL" id="JACBAZ010000001">
    <property type="protein sequence ID" value="NWK54356.1"/>
    <property type="molecule type" value="Genomic_DNA"/>
</dbReference>
<sequence>MFDPPITTTGTINDTSRKPTYDVTLPNGKIIIGHLPKSQAPLREVLQSGDVVNLELTPYDLEKARIVGVVSSSDVTSDQAPA</sequence>
<feature type="compositionally biased region" description="Polar residues" evidence="2">
    <location>
        <begin position="1"/>
        <end position="14"/>
    </location>
</feature>
<evidence type="ECO:0000256" key="2">
    <source>
        <dbReference type="SAM" id="MobiDB-lite"/>
    </source>
</evidence>
<keyword evidence="5" id="KW-1185">Reference proteome</keyword>
<keyword evidence="1 4" id="KW-0396">Initiation factor</keyword>
<dbReference type="Proteomes" id="UP000557872">
    <property type="component" value="Unassembled WGS sequence"/>
</dbReference>
<dbReference type="RefSeq" id="WP_178930891.1">
    <property type="nucleotide sequence ID" value="NZ_JACBAZ010000001.1"/>
</dbReference>
<dbReference type="InterPro" id="IPR006196">
    <property type="entry name" value="RNA-binding_domain_S1_IF1"/>
</dbReference>
<evidence type="ECO:0000259" key="3">
    <source>
        <dbReference type="PROSITE" id="PS50832"/>
    </source>
</evidence>
<dbReference type="PROSITE" id="PS50832">
    <property type="entry name" value="S1_IF1_TYPE"/>
    <property type="match status" value="1"/>
</dbReference>
<accession>A0A851GAC5</accession>
<reference evidence="4 5" key="1">
    <citation type="submission" date="2020-07" db="EMBL/GenBank/DDBJ databases">
        <title>Roseicoccus Jingziensis gen. nov., sp. nov., isolated from coastal seawater.</title>
        <authorList>
            <person name="Feng X."/>
        </authorList>
    </citation>
    <scope>NUCLEOTIDE SEQUENCE [LARGE SCALE GENOMIC DNA]</scope>
    <source>
        <strain evidence="4 5">N1E253</strain>
    </source>
</reference>
<gene>
    <name evidence="4" type="ORF">HW115_01945</name>
</gene>
<dbReference type="Pfam" id="PF01176">
    <property type="entry name" value="eIF-1a"/>
    <property type="match status" value="1"/>
</dbReference>
<evidence type="ECO:0000256" key="1">
    <source>
        <dbReference type="PROSITE-ProRule" id="PRU00181"/>
    </source>
</evidence>
<name>A0A851GAC5_9BACT</name>
<feature type="region of interest" description="Disordered" evidence="2">
    <location>
        <begin position="1"/>
        <end position="20"/>
    </location>
</feature>
<feature type="domain" description="S1-like" evidence="3">
    <location>
        <begin position="1"/>
        <end position="71"/>
    </location>
</feature>
<dbReference type="GO" id="GO:0003743">
    <property type="term" value="F:translation initiation factor activity"/>
    <property type="evidence" value="ECO:0007669"/>
    <property type="project" value="UniProtKB-UniRule"/>
</dbReference>
<keyword evidence="1" id="KW-0648">Protein biosynthesis</keyword>
<protein>
    <submittedName>
        <fullName evidence="4">Translation initiation factor IF-1</fullName>
    </submittedName>
</protein>
<evidence type="ECO:0000313" key="5">
    <source>
        <dbReference type="Proteomes" id="UP000557872"/>
    </source>
</evidence>
<dbReference type="Gene3D" id="2.40.50.140">
    <property type="entry name" value="Nucleic acid-binding proteins"/>
    <property type="match status" value="1"/>
</dbReference>
<evidence type="ECO:0000313" key="4">
    <source>
        <dbReference type="EMBL" id="NWK54356.1"/>
    </source>
</evidence>
<comment type="caution">
    <text evidence="4">The sequence shown here is derived from an EMBL/GenBank/DDBJ whole genome shotgun (WGS) entry which is preliminary data.</text>
</comment>
<proteinExistence type="predicted"/>
<dbReference type="InterPro" id="IPR012340">
    <property type="entry name" value="NA-bd_OB-fold"/>
</dbReference>